<accession>A0A0B2UPT2</accession>
<dbReference type="Gene3D" id="1.20.58.60">
    <property type="match status" value="1"/>
</dbReference>
<sequence>MVDESRAWEQLRCSVQLWLNDAQQRLSEGGKVSELTEEALRAELKEVEQISDSIDEMKSKMTELNTRSNALLDEFRADEGHNLSHSTSKMNTLWSKFNDKF</sequence>
<feature type="non-terminal residue" evidence="7">
    <location>
        <position position="101"/>
    </location>
</feature>
<evidence type="ECO:0000256" key="4">
    <source>
        <dbReference type="ARBA" id="ARBA00022837"/>
    </source>
</evidence>
<keyword evidence="3" id="KW-0963">Cytoplasm</keyword>
<dbReference type="SUPFAM" id="SSF46966">
    <property type="entry name" value="Spectrin repeat"/>
    <property type="match status" value="1"/>
</dbReference>
<keyword evidence="4" id="KW-0106">Calcium</keyword>
<evidence type="ECO:0000256" key="2">
    <source>
        <dbReference type="ARBA" id="ARBA00004496"/>
    </source>
</evidence>
<dbReference type="OrthoDB" id="6607178at2759"/>
<name>A0A0B2UPT2_TOXCA</name>
<evidence type="ECO:0000313" key="7">
    <source>
        <dbReference type="EMBL" id="KHN71388.1"/>
    </source>
</evidence>
<dbReference type="InterPro" id="IPR050774">
    <property type="entry name" value="KCMF1/Dystrophin"/>
</dbReference>
<gene>
    <name evidence="7" type="primary">dys-1</name>
    <name evidence="7" type="ORF">Tcan_00339</name>
</gene>
<keyword evidence="5" id="KW-0206">Cytoskeleton</keyword>
<dbReference type="GO" id="GO:0045202">
    <property type="term" value="C:synapse"/>
    <property type="evidence" value="ECO:0007669"/>
    <property type="project" value="GOC"/>
</dbReference>
<evidence type="ECO:0000256" key="5">
    <source>
        <dbReference type="ARBA" id="ARBA00023212"/>
    </source>
</evidence>
<evidence type="ECO:0000256" key="1">
    <source>
        <dbReference type="ARBA" id="ARBA00004413"/>
    </source>
</evidence>
<dbReference type="GO" id="GO:0099536">
    <property type="term" value="P:synaptic signaling"/>
    <property type="evidence" value="ECO:0007669"/>
    <property type="project" value="TreeGrafter"/>
</dbReference>
<keyword evidence="6" id="KW-0175">Coiled coil</keyword>
<comment type="subcellular location">
    <subcellularLocation>
        <location evidence="1">Cell membrane</location>
        <topology evidence="1">Peripheral membrane protein</topology>
        <orientation evidence="1">Cytoplasmic side</orientation>
    </subcellularLocation>
    <subcellularLocation>
        <location evidence="2">Cytoplasm</location>
    </subcellularLocation>
</comment>
<dbReference type="PANTHER" id="PTHR12268:SF14">
    <property type="entry name" value="DYSTROPHIN-1"/>
    <property type="match status" value="1"/>
</dbReference>
<keyword evidence="8" id="KW-1185">Reference proteome</keyword>
<feature type="coiled-coil region" evidence="6">
    <location>
        <begin position="40"/>
        <end position="74"/>
    </location>
</feature>
<dbReference type="AlphaFoldDB" id="A0A0B2UPT2"/>
<dbReference type="EMBL" id="JPKZ01022357">
    <property type="protein sequence ID" value="KHN71388.1"/>
    <property type="molecule type" value="Genomic_DNA"/>
</dbReference>
<dbReference type="PANTHER" id="PTHR12268">
    <property type="entry name" value="E3 UBIQUITIN-PROTEIN LIGASE KCMF1"/>
    <property type="match status" value="1"/>
</dbReference>
<protein>
    <submittedName>
        <fullName evidence="7">Dystrophin-1</fullName>
    </submittedName>
</protein>
<proteinExistence type="predicted"/>
<evidence type="ECO:0000256" key="3">
    <source>
        <dbReference type="ARBA" id="ARBA00022490"/>
    </source>
</evidence>
<dbReference type="GO" id="GO:0005886">
    <property type="term" value="C:plasma membrane"/>
    <property type="evidence" value="ECO:0007669"/>
    <property type="project" value="TreeGrafter"/>
</dbReference>
<comment type="caution">
    <text evidence="7">The sequence shown here is derived from an EMBL/GenBank/DDBJ whole genome shotgun (WGS) entry which is preliminary data.</text>
</comment>
<dbReference type="STRING" id="6265.A0A0B2UPT2"/>
<reference evidence="7 8" key="1">
    <citation type="submission" date="2014-11" db="EMBL/GenBank/DDBJ databases">
        <title>Genetic blueprint of the zoonotic pathogen Toxocara canis.</title>
        <authorList>
            <person name="Zhu X.-Q."/>
            <person name="Korhonen P.K."/>
            <person name="Cai H."/>
            <person name="Young N.D."/>
            <person name="Nejsum P."/>
            <person name="von Samson-Himmelstjerna G."/>
            <person name="Boag P.R."/>
            <person name="Tan P."/>
            <person name="Li Q."/>
            <person name="Min J."/>
            <person name="Yang Y."/>
            <person name="Wang X."/>
            <person name="Fang X."/>
            <person name="Hall R.S."/>
            <person name="Hofmann A."/>
            <person name="Sternberg P.W."/>
            <person name="Jex A.R."/>
            <person name="Gasser R.B."/>
        </authorList>
    </citation>
    <scope>NUCLEOTIDE SEQUENCE [LARGE SCALE GENOMIC DNA]</scope>
    <source>
        <strain evidence="7">PN_DK_2014</strain>
    </source>
</reference>
<organism evidence="7 8">
    <name type="scientific">Toxocara canis</name>
    <name type="common">Canine roundworm</name>
    <dbReference type="NCBI Taxonomy" id="6265"/>
    <lineage>
        <taxon>Eukaryota</taxon>
        <taxon>Metazoa</taxon>
        <taxon>Ecdysozoa</taxon>
        <taxon>Nematoda</taxon>
        <taxon>Chromadorea</taxon>
        <taxon>Rhabditida</taxon>
        <taxon>Spirurina</taxon>
        <taxon>Ascaridomorpha</taxon>
        <taxon>Ascaridoidea</taxon>
        <taxon>Toxocaridae</taxon>
        <taxon>Toxocara</taxon>
    </lineage>
</organism>
<dbReference type="Proteomes" id="UP000031036">
    <property type="component" value="Unassembled WGS sequence"/>
</dbReference>
<evidence type="ECO:0000313" key="8">
    <source>
        <dbReference type="Proteomes" id="UP000031036"/>
    </source>
</evidence>
<evidence type="ECO:0000256" key="6">
    <source>
        <dbReference type="SAM" id="Coils"/>
    </source>
</evidence>